<dbReference type="Gene3D" id="3.40.605.10">
    <property type="entry name" value="Aldehyde Dehydrogenase, Chain A, domain 1"/>
    <property type="match status" value="1"/>
</dbReference>
<dbReference type="Pfam" id="PF00171">
    <property type="entry name" value="Aldedh"/>
    <property type="match status" value="1"/>
</dbReference>
<dbReference type="InterPro" id="IPR016162">
    <property type="entry name" value="Ald_DH_N"/>
</dbReference>
<feature type="domain" description="Aldehyde dehydrogenase" evidence="1">
    <location>
        <begin position="19"/>
        <end position="164"/>
    </location>
</feature>
<proteinExistence type="predicted"/>
<dbReference type="InterPro" id="IPR016161">
    <property type="entry name" value="Ald_DH/histidinol_DH"/>
</dbReference>
<dbReference type="PANTHER" id="PTHR43111:SF1">
    <property type="entry name" value="ALDEHYDE DEHYDROGENASE B-RELATED"/>
    <property type="match status" value="1"/>
</dbReference>
<dbReference type="EMBL" id="NPIC01000013">
    <property type="protein sequence ID" value="RDL31060.1"/>
    <property type="molecule type" value="Genomic_DNA"/>
</dbReference>
<protein>
    <recommendedName>
        <fullName evidence="1">Aldehyde dehydrogenase domain-containing protein</fullName>
    </recommendedName>
</protein>
<dbReference type="RefSeq" id="XP_031865309.1">
    <property type="nucleotide sequence ID" value="XM_032018472.1"/>
</dbReference>
<keyword evidence="3" id="KW-1185">Reference proteome</keyword>
<gene>
    <name evidence="2" type="ORF">BP5553_09849</name>
</gene>
<dbReference type="InterPro" id="IPR015590">
    <property type="entry name" value="Aldehyde_DH_dom"/>
</dbReference>
<accession>A0A370TAU8</accession>
<evidence type="ECO:0000313" key="3">
    <source>
        <dbReference type="Proteomes" id="UP000254866"/>
    </source>
</evidence>
<sequence length="432" mass="47305">MTGQVQRVLSAVIDGRAQTPRYIQKQLAQLYDALQKAKPAIHNAIRHDTEYSSAEADSEIFLAMKVVKQQYEAFNWEEFLDQEYSLAHSKDNLSRRVPIGCVYIIPSQHNRFYSIILPACAAIAAGNCVMVEISQTLLQLGALLRKIFAASMDRDTFAVVESKPADADLFKHCIVVDGRAESTSPASFQVLSSPASRTIAIVDRTSIVKKAAQDIVRARFAFCGRSPYAPDLVLVNEFVFEEFCNAAARHATERFGSKVSVHSIRSLDDAIDLVNSRSTTPLRAAYLFAVPPAAKYLSQFIYARISFTDHIPADLLIGPPAPVTSPTSVHPRYTKEMFSTLSPQYITQSSQHSILSQLLDQDNRAAQAKINAEISAPLPPMNEPLGKAIGFFEQGLLTGGVVAIVSAVTGLAFMTKYAGPSVIQGVRYMIAS</sequence>
<comment type="caution">
    <text evidence="2">The sequence shown here is derived from an EMBL/GenBank/DDBJ whole genome shotgun (WGS) entry which is preliminary data.</text>
</comment>
<dbReference type="STRING" id="2656787.A0A370TAU8"/>
<dbReference type="InterPro" id="IPR016163">
    <property type="entry name" value="Ald_DH_C"/>
</dbReference>
<dbReference type="OrthoDB" id="5596991at2759"/>
<dbReference type="GeneID" id="43602698"/>
<dbReference type="PANTHER" id="PTHR43111">
    <property type="entry name" value="ALDEHYDE DEHYDROGENASE B-RELATED"/>
    <property type="match status" value="1"/>
</dbReference>
<name>A0A370TAU8_9HELO</name>
<dbReference type="Gene3D" id="3.40.309.10">
    <property type="entry name" value="Aldehyde Dehydrogenase, Chain A, domain 2"/>
    <property type="match status" value="1"/>
</dbReference>
<evidence type="ECO:0000313" key="2">
    <source>
        <dbReference type="EMBL" id="RDL31060.1"/>
    </source>
</evidence>
<evidence type="ECO:0000259" key="1">
    <source>
        <dbReference type="Pfam" id="PF00171"/>
    </source>
</evidence>
<organism evidence="2 3">
    <name type="scientific">Venustampulla echinocandica</name>
    <dbReference type="NCBI Taxonomy" id="2656787"/>
    <lineage>
        <taxon>Eukaryota</taxon>
        <taxon>Fungi</taxon>
        <taxon>Dikarya</taxon>
        <taxon>Ascomycota</taxon>
        <taxon>Pezizomycotina</taxon>
        <taxon>Leotiomycetes</taxon>
        <taxon>Helotiales</taxon>
        <taxon>Pleuroascaceae</taxon>
        <taxon>Venustampulla</taxon>
    </lineage>
</organism>
<reference evidence="2 3" key="1">
    <citation type="journal article" date="2018" name="IMA Fungus">
        <title>IMA Genome-F 9: Draft genome sequence of Annulohypoxylon stygium, Aspergillus mulundensis, Berkeleyomyces basicola (syn. Thielaviopsis basicola), Ceratocystis smalleyi, two Cercospora beticola strains, Coleophoma cylindrospora, Fusarium fracticaudum, Phialophora cf. hyalina, and Morchella septimelata.</title>
        <authorList>
            <person name="Wingfield B.D."/>
            <person name="Bills G.F."/>
            <person name="Dong Y."/>
            <person name="Huang W."/>
            <person name="Nel W.J."/>
            <person name="Swalarsk-Parry B.S."/>
            <person name="Vaghefi N."/>
            <person name="Wilken P.M."/>
            <person name="An Z."/>
            <person name="de Beer Z.W."/>
            <person name="De Vos L."/>
            <person name="Chen L."/>
            <person name="Duong T.A."/>
            <person name="Gao Y."/>
            <person name="Hammerbacher A."/>
            <person name="Kikkert J.R."/>
            <person name="Li Y."/>
            <person name="Li H."/>
            <person name="Li K."/>
            <person name="Li Q."/>
            <person name="Liu X."/>
            <person name="Ma X."/>
            <person name="Naidoo K."/>
            <person name="Pethybridge S.J."/>
            <person name="Sun J."/>
            <person name="Steenkamp E.T."/>
            <person name="van der Nest M.A."/>
            <person name="van Wyk S."/>
            <person name="Wingfield M.J."/>
            <person name="Xiong C."/>
            <person name="Yue Q."/>
            <person name="Zhang X."/>
        </authorList>
    </citation>
    <scope>NUCLEOTIDE SEQUENCE [LARGE SCALE GENOMIC DNA]</scope>
    <source>
        <strain evidence="2 3">BP 5553</strain>
    </source>
</reference>
<dbReference type="GO" id="GO:0016620">
    <property type="term" value="F:oxidoreductase activity, acting on the aldehyde or oxo group of donors, NAD or NADP as acceptor"/>
    <property type="evidence" value="ECO:0007669"/>
    <property type="project" value="InterPro"/>
</dbReference>
<dbReference type="AlphaFoldDB" id="A0A370TAU8"/>
<dbReference type="SUPFAM" id="SSF53720">
    <property type="entry name" value="ALDH-like"/>
    <property type="match status" value="1"/>
</dbReference>
<dbReference type="Proteomes" id="UP000254866">
    <property type="component" value="Unassembled WGS sequence"/>
</dbReference>